<gene>
    <name evidence="3" type="primary">Pgant6</name>
    <name evidence="3" type="ORF">NPIL_318111</name>
</gene>
<dbReference type="EMBL" id="BMAW01031915">
    <property type="protein sequence ID" value="GFU23249.1"/>
    <property type="molecule type" value="Genomic_DNA"/>
</dbReference>
<comment type="caution">
    <text evidence="3">The sequence shown here is derived from an EMBL/GenBank/DDBJ whole genome shotgun (WGS) entry which is preliminary data.</text>
</comment>
<keyword evidence="4" id="KW-1185">Reference proteome</keyword>
<dbReference type="GO" id="GO:0006493">
    <property type="term" value="P:protein O-linked glycosylation"/>
    <property type="evidence" value="ECO:0007669"/>
    <property type="project" value="TreeGrafter"/>
</dbReference>
<reference evidence="3" key="1">
    <citation type="submission" date="2020-08" db="EMBL/GenBank/DDBJ databases">
        <title>Multicomponent nature underlies the extraordinary mechanical properties of spider dragline silk.</title>
        <authorList>
            <person name="Kono N."/>
            <person name="Nakamura H."/>
            <person name="Mori M."/>
            <person name="Yoshida Y."/>
            <person name="Ohtoshi R."/>
            <person name="Malay A.D."/>
            <person name="Moran D.A.P."/>
            <person name="Tomita M."/>
            <person name="Numata K."/>
            <person name="Arakawa K."/>
        </authorList>
    </citation>
    <scope>NUCLEOTIDE SEQUENCE</scope>
</reference>
<feature type="non-terminal residue" evidence="3">
    <location>
        <position position="58"/>
    </location>
</feature>
<sequence>PIAIDRKTVVCPFIDVIDYETLAYRAQDEGARGAFDWELYYKRLPLLPEDLKHPSDPF</sequence>
<keyword evidence="1" id="KW-1015">Disulfide bond</keyword>
<dbReference type="InterPro" id="IPR029044">
    <property type="entry name" value="Nucleotide-diphossugar_trans"/>
</dbReference>
<organism evidence="3 4">
    <name type="scientific">Nephila pilipes</name>
    <name type="common">Giant wood spider</name>
    <name type="synonym">Nephila maculata</name>
    <dbReference type="NCBI Taxonomy" id="299642"/>
    <lineage>
        <taxon>Eukaryota</taxon>
        <taxon>Metazoa</taxon>
        <taxon>Ecdysozoa</taxon>
        <taxon>Arthropoda</taxon>
        <taxon>Chelicerata</taxon>
        <taxon>Arachnida</taxon>
        <taxon>Araneae</taxon>
        <taxon>Araneomorphae</taxon>
        <taxon>Entelegynae</taxon>
        <taxon>Araneoidea</taxon>
        <taxon>Nephilidae</taxon>
        <taxon>Nephila</taxon>
    </lineage>
</organism>
<evidence type="ECO:0000256" key="1">
    <source>
        <dbReference type="ARBA" id="ARBA00023157"/>
    </source>
</evidence>
<name>A0A8X6QFY1_NEPPI</name>
<accession>A0A8X6QFY1</accession>
<dbReference type="OrthoDB" id="6159198at2759"/>
<feature type="non-terminal residue" evidence="3">
    <location>
        <position position="1"/>
    </location>
</feature>
<evidence type="ECO:0000313" key="3">
    <source>
        <dbReference type="EMBL" id="GFU23249.1"/>
    </source>
</evidence>
<dbReference type="Proteomes" id="UP000887013">
    <property type="component" value="Unassembled WGS sequence"/>
</dbReference>
<proteinExistence type="predicted"/>
<dbReference type="GO" id="GO:0004653">
    <property type="term" value="F:polypeptide N-acetylgalactosaminyltransferase activity"/>
    <property type="evidence" value="ECO:0007669"/>
    <property type="project" value="TreeGrafter"/>
</dbReference>
<dbReference type="AlphaFoldDB" id="A0A8X6QFY1"/>
<dbReference type="PANTHER" id="PTHR11675">
    <property type="entry name" value="N-ACETYLGALACTOSAMINYLTRANSFERASE"/>
    <property type="match status" value="1"/>
</dbReference>
<evidence type="ECO:0000256" key="2">
    <source>
        <dbReference type="ARBA" id="ARBA00023180"/>
    </source>
</evidence>
<dbReference type="Gene3D" id="3.90.550.10">
    <property type="entry name" value="Spore Coat Polysaccharide Biosynthesis Protein SpsA, Chain A"/>
    <property type="match status" value="1"/>
</dbReference>
<evidence type="ECO:0000313" key="4">
    <source>
        <dbReference type="Proteomes" id="UP000887013"/>
    </source>
</evidence>
<dbReference type="PANTHER" id="PTHR11675:SF134">
    <property type="entry name" value="N-ACETYLGALACTOSAMINYLTRANSFERASE 4-RELATED"/>
    <property type="match status" value="1"/>
</dbReference>
<dbReference type="GO" id="GO:0005794">
    <property type="term" value="C:Golgi apparatus"/>
    <property type="evidence" value="ECO:0007669"/>
    <property type="project" value="TreeGrafter"/>
</dbReference>
<protein>
    <submittedName>
        <fullName evidence="3">N-acetylgalactosaminyltransferase 6</fullName>
    </submittedName>
</protein>
<keyword evidence="2" id="KW-0325">Glycoprotein</keyword>